<dbReference type="InterPro" id="IPR031168">
    <property type="entry name" value="G_TrmE"/>
</dbReference>
<evidence type="ECO:0000256" key="3">
    <source>
        <dbReference type="ARBA" id="ARBA00022741"/>
    </source>
</evidence>
<dbReference type="Pfam" id="PF10396">
    <property type="entry name" value="TrmE_N"/>
    <property type="match status" value="1"/>
</dbReference>
<dbReference type="InterPro" id="IPR004520">
    <property type="entry name" value="GTPase_MnmE"/>
</dbReference>
<protein>
    <submittedName>
        <fullName evidence="8">Mitochondrial splicing system protein</fullName>
    </submittedName>
</protein>
<feature type="domain" description="G" evidence="5">
    <location>
        <begin position="208"/>
        <end position="344"/>
    </location>
</feature>
<dbReference type="InterPro" id="IPR027368">
    <property type="entry name" value="MnmE_dom2"/>
</dbReference>
<evidence type="ECO:0000259" key="7">
    <source>
        <dbReference type="Pfam" id="PF12631"/>
    </source>
</evidence>
<dbReference type="PANTHER" id="PTHR42714">
    <property type="entry name" value="TRNA MODIFICATION GTPASE GTPBP3"/>
    <property type="match status" value="1"/>
</dbReference>
<dbReference type="AlphaFoldDB" id="A0AAF0DN65"/>
<evidence type="ECO:0000259" key="5">
    <source>
        <dbReference type="Pfam" id="PF01926"/>
    </source>
</evidence>
<comment type="similarity">
    <text evidence="1">Belongs to the TRAFAC class TrmE-Era-EngA-EngB-Septin-like GTPase superfamily. TrmE GTPase family.</text>
</comment>
<dbReference type="SUPFAM" id="SSF52540">
    <property type="entry name" value="P-loop containing nucleoside triphosphate hydrolases"/>
    <property type="match status" value="1"/>
</dbReference>
<evidence type="ECO:0000259" key="6">
    <source>
        <dbReference type="Pfam" id="PF10396"/>
    </source>
</evidence>
<dbReference type="InterPro" id="IPR027266">
    <property type="entry name" value="TrmE/GcvT-like"/>
</dbReference>
<evidence type="ECO:0000313" key="9">
    <source>
        <dbReference type="Proteomes" id="UP001219355"/>
    </source>
</evidence>
<dbReference type="PANTHER" id="PTHR42714:SF2">
    <property type="entry name" value="TRNA MODIFICATION GTPASE GTPBP3, MITOCHONDRIAL"/>
    <property type="match status" value="1"/>
</dbReference>
<reference evidence="8" key="1">
    <citation type="submission" date="2023-03" db="EMBL/GenBank/DDBJ databases">
        <title>Emydomyces testavorans Genome Sequence.</title>
        <authorList>
            <person name="Hoyer L."/>
        </authorList>
    </citation>
    <scope>NUCLEOTIDE SEQUENCE</scope>
    <source>
        <strain evidence="8">16-2883</strain>
    </source>
</reference>
<evidence type="ECO:0000256" key="4">
    <source>
        <dbReference type="ARBA" id="ARBA00023134"/>
    </source>
</evidence>
<dbReference type="InterPro" id="IPR027417">
    <property type="entry name" value="P-loop_NTPase"/>
</dbReference>
<dbReference type="GO" id="GO:0003924">
    <property type="term" value="F:GTPase activity"/>
    <property type="evidence" value="ECO:0007669"/>
    <property type="project" value="InterPro"/>
</dbReference>
<name>A0AAF0DN65_9EURO</name>
<organism evidence="8 9">
    <name type="scientific">Emydomyces testavorans</name>
    <dbReference type="NCBI Taxonomy" id="2070801"/>
    <lineage>
        <taxon>Eukaryota</taxon>
        <taxon>Fungi</taxon>
        <taxon>Dikarya</taxon>
        <taxon>Ascomycota</taxon>
        <taxon>Pezizomycotina</taxon>
        <taxon>Eurotiomycetes</taxon>
        <taxon>Eurotiomycetidae</taxon>
        <taxon>Onygenales</taxon>
        <taxon>Nannizziopsiaceae</taxon>
        <taxon>Emydomyces</taxon>
    </lineage>
</organism>
<keyword evidence="4" id="KW-0342">GTP-binding</keyword>
<dbReference type="Proteomes" id="UP001219355">
    <property type="component" value="Chromosome 5"/>
</dbReference>
<feature type="domain" description="MnmE helical" evidence="7">
    <location>
        <begin position="109"/>
        <end position="528"/>
    </location>
</feature>
<gene>
    <name evidence="8" type="primary">MSS1</name>
    <name evidence="8" type="ORF">PRK78_007406</name>
</gene>
<keyword evidence="3" id="KW-0547">Nucleotide-binding</keyword>
<dbReference type="Pfam" id="PF12631">
    <property type="entry name" value="MnmE_helical"/>
    <property type="match status" value="1"/>
</dbReference>
<proteinExistence type="inferred from homology"/>
<dbReference type="GO" id="GO:0005739">
    <property type="term" value="C:mitochondrion"/>
    <property type="evidence" value="ECO:0007669"/>
    <property type="project" value="TreeGrafter"/>
</dbReference>
<dbReference type="Pfam" id="PF01926">
    <property type="entry name" value="MMR_HSR1"/>
    <property type="match status" value="1"/>
</dbReference>
<keyword evidence="2" id="KW-0819">tRNA processing</keyword>
<dbReference type="CDD" id="cd04164">
    <property type="entry name" value="trmE"/>
    <property type="match status" value="1"/>
</dbReference>
<dbReference type="CDD" id="cd14858">
    <property type="entry name" value="TrmE_N"/>
    <property type="match status" value="1"/>
</dbReference>
<dbReference type="FunFam" id="3.40.50.300:FF:001916">
    <property type="entry name" value="Mitochondrial GTPase (Mss1), putative"/>
    <property type="match status" value="1"/>
</dbReference>
<dbReference type="HAMAP" id="MF_00379">
    <property type="entry name" value="GTPase_MnmE"/>
    <property type="match status" value="1"/>
</dbReference>
<dbReference type="GO" id="GO:0002098">
    <property type="term" value="P:tRNA wobble uridine modification"/>
    <property type="evidence" value="ECO:0007669"/>
    <property type="project" value="TreeGrafter"/>
</dbReference>
<evidence type="ECO:0000256" key="1">
    <source>
        <dbReference type="ARBA" id="ARBA00011043"/>
    </source>
</evidence>
<dbReference type="Gene3D" id="3.30.1360.120">
    <property type="entry name" value="Probable tRNA modification gtpase trme, domain 1"/>
    <property type="match status" value="1"/>
</dbReference>
<dbReference type="Gene3D" id="3.40.50.300">
    <property type="entry name" value="P-loop containing nucleotide triphosphate hydrolases"/>
    <property type="match status" value="1"/>
</dbReference>
<evidence type="ECO:0000256" key="2">
    <source>
        <dbReference type="ARBA" id="ARBA00022694"/>
    </source>
</evidence>
<dbReference type="NCBIfam" id="TIGR00231">
    <property type="entry name" value="small_GTP"/>
    <property type="match status" value="1"/>
</dbReference>
<dbReference type="InterPro" id="IPR005225">
    <property type="entry name" value="Small_GTP-bd"/>
</dbReference>
<dbReference type="GO" id="GO:0030488">
    <property type="term" value="P:tRNA methylation"/>
    <property type="evidence" value="ECO:0007669"/>
    <property type="project" value="TreeGrafter"/>
</dbReference>
<dbReference type="EMBL" id="CP120631">
    <property type="protein sequence ID" value="WEW61906.1"/>
    <property type="molecule type" value="Genomic_DNA"/>
</dbReference>
<keyword evidence="9" id="KW-1185">Reference proteome</keyword>
<dbReference type="GO" id="GO:0005525">
    <property type="term" value="F:GTP binding"/>
    <property type="evidence" value="ECO:0007669"/>
    <property type="project" value="UniProtKB-KW"/>
</dbReference>
<feature type="domain" description="GTP-binding protein TrmE N-terminal" evidence="6">
    <location>
        <begin position="12"/>
        <end position="106"/>
    </location>
</feature>
<dbReference type="InterPro" id="IPR006073">
    <property type="entry name" value="GTP-bd"/>
</dbReference>
<dbReference type="Gene3D" id="1.20.120.430">
    <property type="entry name" value="tRNA modification GTPase MnmE domain 2"/>
    <property type="match status" value="1"/>
</dbReference>
<dbReference type="InterPro" id="IPR018948">
    <property type="entry name" value="GTP-bd_TrmE_N"/>
</dbReference>
<evidence type="ECO:0000313" key="8">
    <source>
        <dbReference type="EMBL" id="WEW61906.1"/>
    </source>
</evidence>
<dbReference type="InterPro" id="IPR025867">
    <property type="entry name" value="MnmE_helical"/>
</dbReference>
<sequence>MQGLCPGIPLPKPRYAALRILYEPGQPPSTNTILDSGALALYFPSPKTVTGEDILELHIHGSPAVIKAVLNAIPKCAGSKSKIGLQPSIRYAEPGEFTRRAFLNDRLDLPQIEALGNTLAADTEQQRRLAIRGTSDVLSVRYENWRQQLLYARGELEALIDFSEDQHFDESVEDFMVSVTGQVRKLLNEINVHIENASKGELLRSGIKVALLGAPNAGKSSLLNRIVGREAAIVSSEEGTTRDIVDVGVDLGGWLCKFGDMAGLRSAPERHVDEIGNNFVVIGEVEKEGIRRAKARALESDLVIAVLSLEDSQYGASLKLESEVVGAIQECLRLGKQVIIVINKSDRWPASDTAGQYSSALETICSTFKDVNKDQIYAISCKKAHAGNPDEKDPGNIQQLLRGLVYKFEEMAAPSQSEEDSQHDISYYQDSLGVTHRQSSNLQTCARHLKDFLSQATPNLYANLADDNNNKAQTPKDALAKNQTCDENEVDIVVAAEQLRFAADSLAKVTGRGEGGDVESVLGVVFEKLVFFPPPFLNSSKTLITDGEIWIGSALESDKLLAEKKVPLAWLGKQVVHRFHQSGDSSKLDPKTVLWPSVPHVPALSIRFPKNRNTKTRFLGSLPTARNASRADQAIRIAPFFISRLSTSLGLHHPCRRRRYTLLSLVDSREVIENPKTGWDRCNRRDPFCQVRL</sequence>
<accession>A0AAF0DN65</accession>